<comment type="caution">
    <text evidence="4">The sequence shown here is derived from an EMBL/GenBank/DDBJ whole genome shotgun (WGS) entry which is preliminary data.</text>
</comment>
<keyword evidence="1" id="KW-0175">Coiled coil</keyword>
<proteinExistence type="predicted"/>
<dbReference type="EMBL" id="CAKKNE010000006">
    <property type="protein sequence ID" value="CAH0378574.1"/>
    <property type="molecule type" value="Genomic_DNA"/>
</dbReference>
<evidence type="ECO:0000256" key="2">
    <source>
        <dbReference type="SAM" id="MobiDB-lite"/>
    </source>
</evidence>
<feature type="domain" description="PH" evidence="3">
    <location>
        <begin position="4987"/>
        <end position="5092"/>
    </location>
</feature>
<dbReference type="SMART" id="SM00233">
    <property type="entry name" value="PH"/>
    <property type="match status" value="2"/>
</dbReference>
<feature type="coiled-coil region" evidence="1">
    <location>
        <begin position="332"/>
        <end position="403"/>
    </location>
</feature>
<evidence type="ECO:0000313" key="5">
    <source>
        <dbReference type="Proteomes" id="UP000789595"/>
    </source>
</evidence>
<accession>A0A8J2SZ45</accession>
<name>A0A8J2SZ45_9STRA</name>
<dbReference type="InterPro" id="IPR001849">
    <property type="entry name" value="PH_domain"/>
</dbReference>
<gene>
    <name evidence="4" type="ORF">PECAL_6P01610</name>
</gene>
<dbReference type="SUPFAM" id="SSF50729">
    <property type="entry name" value="PH domain-like"/>
    <property type="match status" value="1"/>
</dbReference>
<dbReference type="OrthoDB" id="568498at2759"/>
<feature type="region of interest" description="Disordered" evidence="2">
    <location>
        <begin position="1"/>
        <end position="81"/>
    </location>
</feature>
<evidence type="ECO:0000313" key="4">
    <source>
        <dbReference type="EMBL" id="CAH0378574.1"/>
    </source>
</evidence>
<dbReference type="PROSITE" id="PS50003">
    <property type="entry name" value="PH_DOMAIN"/>
    <property type="match status" value="1"/>
</dbReference>
<reference evidence="4" key="1">
    <citation type="submission" date="2021-11" db="EMBL/GenBank/DDBJ databases">
        <authorList>
            <consortium name="Genoscope - CEA"/>
            <person name="William W."/>
        </authorList>
    </citation>
    <scope>NUCLEOTIDE SEQUENCE</scope>
</reference>
<organism evidence="4 5">
    <name type="scientific">Pelagomonas calceolata</name>
    <dbReference type="NCBI Taxonomy" id="35677"/>
    <lineage>
        <taxon>Eukaryota</taxon>
        <taxon>Sar</taxon>
        <taxon>Stramenopiles</taxon>
        <taxon>Ochrophyta</taxon>
        <taxon>Pelagophyceae</taxon>
        <taxon>Pelagomonadales</taxon>
        <taxon>Pelagomonadaceae</taxon>
        <taxon>Pelagomonas</taxon>
    </lineage>
</organism>
<evidence type="ECO:0000259" key="3">
    <source>
        <dbReference type="PROSITE" id="PS50003"/>
    </source>
</evidence>
<keyword evidence="5" id="KW-1185">Reference proteome</keyword>
<protein>
    <recommendedName>
        <fullName evidence="3">PH domain-containing protein</fullName>
    </recommendedName>
</protein>
<sequence>MDGYDSPRVQYASPRRQLSRSGKKNTIARDLDTRTPRYSPPPPSTPPPASPARRSPSPEAPSYTRRRPSPPPFGSPDTLRSQYTVRTGGSAAAWERALHRRVAALEHQLKAEVAANDELRRRAAGDNVGDDDRSLAAAQAAWRRERRVLERQLHAARAAAADAVSRKPHPTVMEDDDSVDPAALVGRAADALDRASSLPSPVPKLRRKLKAWALRSAFSVASRVPYRAVARRFAFWRGAATVPPLLEGDDRTLRVVARVMRRVLKDWLHDSMEAAFCDWVAVVNRSQGADWVTRVFSTHFTRRGFRRWLRAAEASVQSRRLAELTNASDVSGKRQAHELAKYEKELREARARHALELEKAEARRAEAVEECAAQFRQRNAEQLEEAEDRYQRLIDEAWQATERSRAQGVESVGAVTRHFANAALGRCFAQKPQRCRLVFFRRWAHNTRCDARWNVATRRLRRTIGRWSSRQKSQAWQTWVDVVEDERRRVERERDSARRLRSTVGRWCERFLARAWRAWIEVVEYETLLAANEAASARRLRSCIQHWSLRKTAKAWRAWTEAVEESARGDRRLALSARDLRLCVKRWVCRERAAAFRTWRRFLDIQRRLERCLKRCLNRHLAMGLSKWTSHCHFTKRTRERQAMAFRTLERCVGRLLHGHQAEAFDTWLAAAEALSAADALQEQSTFSLEKCLRKWLQRLTSRAFRTWTAESQRILHRKRAMLRASRRCVLLWVRGEVAKAFRRWSGRASRLMICADASMRIERIMMRALRRLVATARARAFAAFREVASKSRALDHLATTRRLALEKCLRRWTKRSLARGLETWSTTTTFFHNLRRCVLRILRRRLATSFVTWSGESFHLRRRETMLRDAAKGLRRCLTLWLRRKRARAYRKWSGRCSLIRLRSDAMKRLDRVRRRCLQRIRHATLLRALNTWVHGRDVYRFLEGHSIKATSALRRVLKRWLHREKAKALEAWFRTVSFIRGMERVVARIVHRLVAKAWVTWTGDVSAGLHRRALHLRGALDCQRCVQLWLQRKRARAFRKWSGRILVLRGTSAAIRHLTRVRRRVLYRMQSADLSRAFWTWYDLYCERRALDLKGDERALTLLRVLGRWPRRAQSKAWRSWELRIRLLRQTERCVRRWRNKRHARAMRAWTEHVWERKSRRDALDGAARTMGVCVAAWSRKKVYGAFRAWSRRRVHLTSLTDAARRLHRLKSQSLRRLRFLHVGRGFTTWYRFTHSMRMLDSVHSTHRHMLSRIVKKWVLRTQSVAWRTWSRRVVLLRLLAKSVMRLVRREASRGLMKWIAVLKRDKRAKAALRRVLTMWTKRRFTRAFRTWAGRLFLFRDRRQAAKRLQRIKASVIHQIQLRKLARALRTWRAYGSSCRALDRKLTRNVFTLKKVLRRWLNQTKAVGFKTWHKNSIWKRDFRRCVMRMLRFHLSQGFAVWAEGSFEIGVRGDAARRLRRKMFIVAKRIMHNKLHQAFVSWLLVLDEARDEEARKVEASSQMRRCVERWLTRGLRDAFDSWADAVVLRNDFEKCVRRMLSRQLSAAFTTWSGISFLHKLGRADRRGAAHTIKRTLTLWHSRKKFSAFRKWSGRASFLSRRSRALQRTLLIKRKTFHRFRNQLCAKGFRTWVEHGLRRLVWKRSLIKQQQTAKRVLRRWLKRHKSRAFQTWIMRVIFLRCLRRCLLRLLRRRLAVGFTTWSGRSFKLRDARRRFQRRVFGVRRCVRRLMHRELMMGLSTWSKFVAQCKEKDIFENFKEIQDLRQHRQRLATFSKCVKAWQRRDRGRAFRTWATTTMFLRNLGRCVSRMCHRQLAAAFGKWSGRSFALSKRRNLHEDASKRLTRNLQRWLRWRRNRAFLKWTAIVGAANLSHRVLITATRVLRRWLLRQASIAFRTWHSLTMMETQSKQFEALWDSNMGRTRSSVVRRLTRSLARWSKQRKSMAFNAWARSAFGDYHGDLLKWSGAALCRRALERRHRGIVHSKLLRWRRATFLVRNAEKHRAVLADAEMRRRHSESERKAHAAARLHRFLRSKRYGCLRLGFDAFEGHTHSLIEAQAHLTKVRSESLKRCYLRWSRGTRREAFRILQGRHATLGKRQSACRRFRRTLGRFEAFSVSTAFQQWARTIRGDARAEVILRRCLGRLANRAVGRACAAWWRVVFASRRREELLERASSLLWRGGVTAAIIRWRRSVNLRTRLTRREATQRAALRLVARGLEGRLSTQASALKRHALNAWWSQIAKRGFVEQRLRTIATRVGAARTRTAFGTWRSHSLATEKLAFSQNHAAHAIKRVLGRWTKRLQAQAFEVLARRAATARFLIRILMKMLRLKVASAFASWIGDVALLKSRKNAHKASVLRLRRVARRMARCLSYWLKRIQLRAFRTWVDLLSREVSKLYATKHVGFIVTRWRLRQVSRALRAWRYTTGLTLQSEHFELLWRGSLGRGQDAAARQLQRCLTRWFGKKRTLGFRAWVSYVGDAACRQNSASLCLRICKKVAARASRRRLLLWKRASFLARNAEKHRAVLDDAALRRRHAVSERKGHAVARLSRYLRSTMNGRVRRAWTDLKINAERGRSLLQQDAFLAHQRRHALRRCVSYLRSGAKAMAFRAWLVNADLLRTKTVTLRRVLGRWTKRVQYEAFEVLARRVATARFLSRVLQKMLRLKALTAFTTWTTHIQRRLTSHRSLLSRARALRRCAKLVKGGRLSLYFRAWALNIRRRSRAEAACRRIQRATTRYERATRLRYVRRWLQRVRDDKRASIILRKCLGRFAHRAVGRAAAKWWGDIIIERRREDLLTRATELLWRGSATSAILRWKCTVQIIGRSSAAFQKLRRRRGVALRLLKRGLVGRTTRDAGNRLRRAWFRWRGRTRLLNALARRLSRLATAEARYRLRQAVRDWDRFAQAKILIELDDHGLNAVRFEEARANALRLKRQRSTVRHVANALLRPALARGFRAFRGHMMRMRRLAKVCQRAHMHARCTVQKAFFTMKAQRTRGDALSIVQASGRWVREAGARAMRVWLRRRARTFVLWAWRIWMLNINEQRLENQRRLTSNLNLVQGASRLERTLKRWRFATLATGLQTWLDRAALLRHRHDRNTATATAQIFRSLHRKWTQNAHRRLAAWRRAAFLLRNAEKHRLVLDEAEARRAFATTKRKAHAVTRLATWVRRWHDGKRARAFVRWCRFVLNHEASCLRGGLRADCLKRCLQRGINRWALHDTSRAFRAWKSYRDAFNNDALRYGAQTAKFKRLLAKHARRTTSYILRAWSQKARAEARAERILKRCLGRAAHRSLGAACSSWYDFLRFQEITETRAAKLARCARRLRQPQQFRAFNRWRRVLALSTQRSNAAARLERLERRIVRRLVNARLGAAMDVWCAQRHKVSRAERARRRSVEALRKVLTRYASRDKRAAFRLFVDVTRLHQTQSRAARQLVRVFNRALRKQRAAHLVTGMRHWRAYVVEARAADHRRDLRLLDLRKCVARFGRRSLAFAFLRWESCIEAQYRLRRLLSNCVLHKRKAAFRAWAEGVIERRDTSEAVRHLWHIHHRIFVKWSLRRQSCGFVAWRDVVRTQSNRTRALARVARRFSSYRRALAFRTWLRLAARSRRRAERLKRRSDSNDSLRARSLQLLRKVLVRYSRSAARLYFVSWAARVDARSRAAKLLTKCARRLAHLAVGKACYAWYDLIVEDRNQREALDAMCRCLKRFQHARLWAAYRKWMLGAHIAQRRLHEAKRIYLIRRKALRRFRSMAKARAFTTWRVMSERCRRMANKSLVLSIKLKVPIDRWTHRKLYRAFGTWLELMMGLRNMTRVLKRLGKHHLAMSFDAWSGHHFTMARKRDAAARIRRIERRCVLRLQARQASRALRTWVAYVKACRLLERRLLRVERILAKTIKRWVCRVKSAAFNKWRDGLVFLKHLERLLLRFVKRHLFVAFQTWSGRLLIIDRRRAAAKRLHRCQRRVLRHFYSVAVWMALQNWKQLCWELRAQDGRTASGLGIMERYLRRWLNRKVGRYLTTWASITIWLRNLEKVVQRLRRRREAIAFGTWSGERFRLERRRDVLRRGLKAQRRWLRRLRHFSAQRAWRSWMSLVLSCREVDRTRGVIRSILHKSVRKWVNRKVAKAFTTWSSNIVFLRNVYRVVSRLEHRFVAKAFDTWSLRNFALDKRVDSIRRVLLQKKRLLRHLCLRRCSRAFLVWRSRCLEGHILDKEQELGFYKLRKALRKWLRCKQMRAFETWCSLVEFKRNLSRVLMRFTKRKLAVGWRTWTDRNFTLVRRRDSLRRALRAKDRILRRMILKSCSKAWRTWQPHVVWDRAVAADRVLGLRCLRRCLSRWAKRDVYAAWRTWAAKTRRTHLVRRCCLYLQKRRLALGYRAWAAHVTRLTKKEAAVVRLTRLATGTLRKWRRRGLAKGLRAWRGFVAECTALERKFATVVRALRAGLQWWATGRLKVALRRWHATIAFFDDLERCVLRMLRRRLAVGFQTLVSVVGLATKRQRAIHRVLRSKKRSIRHMQHRRLGRALRVLCLNGSSTSQSSKDKGTAVALLKRYARRWEGGQKHLAVRIWCRNAAARTSKGAAALRALNIGQRALRRLLRLRLSMSMNAWRSRTVNDHRAMAILAKVALRWRAGAVSRSYRRWALTARRFTARKVAMVQLGRALLRCGARHRRNGLGAVLVAWRALCVMESDSDKDKRHAISVLARGAFKSKRLALIHGVRTWRAHALIMKDDAARARILHLLSNRCGRRVLRRAINQWRLKRTAPAKRALKRHVVARVSAVSRRQLFKAFVFWRSSAPRAAEDFWHANEYLRRAVTCVEVRNDPSLKAALRSCVLRSAKTERGWLQLQACCFDGDGVYLGPSLAIYRDGLTDEVLLDGGAAQVTGEGFCVDRVGRSSLPYVISEGDAWVAAVDASLAHHALILRRLHGDPRCRRPSQRRAAIKNFRESKPAFPPPQFEERALIPSNPQVASPREVAAGVLEVAQTGSETRRTGLHSLIVKSGYLLYERLPGVWRRRFLKLRAVSFDVASRYAGPCVESSLDEDSEPLATFPLDSTRVRSGASEAGLHPMLFVDSASGASERFAAATRRDRDAWLAAVEAAREQHSTVIDSLRGEVRRPPPPPEIPEEPERTHLFRFGVNASKKFQCVHCSFRGTYEEVAAHERSCPDGGIKGILSCSSRNWNQARYELKGGALVGDGQRFELRGASVRSAEPCGFDVEAPGRGPVSFVCATAVERDGWVRALGRVCRVATPS</sequence>
<evidence type="ECO:0000256" key="1">
    <source>
        <dbReference type="SAM" id="Coils"/>
    </source>
</evidence>
<dbReference type="Proteomes" id="UP000789595">
    <property type="component" value="Unassembled WGS sequence"/>
</dbReference>
<feature type="compositionally biased region" description="Low complexity" evidence="2">
    <location>
        <begin position="51"/>
        <end position="62"/>
    </location>
</feature>
<feature type="compositionally biased region" description="Pro residues" evidence="2">
    <location>
        <begin position="38"/>
        <end position="50"/>
    </location>
</feature>